<dbReference type="Proteomes" id="UP000238348">
    <property type="component" value="Chromosome"/>
</dbReference>
<organism evidence="1 2">
    <name type="scientific">Sorangium cellulosum</name>
    <name type="common">Polyangium cellulosum</name>
    <dbReference type="NCBI Taxonomy" id="56"/>
    <lineage>
        <taxon>Bacteria</taxon>
        <taxon>Pseudomonadati</taxon>
        <taxon>Myxococcota</taxon>
        <taxon>Polyangia</taxon>
        <taxon>Polyangiales</taxon>
        <taxon>Polyangiaceae</taxon>
        <taxon>Sorangium</taxon>
    </lineage>
</organism>
<reference evidence="1 2" key="1">
    <citation type="submission" date="2015-09" db="EMBL/GenBank/DDBJ databases">
        <title>Sorangium comparison.</title>
        <authorList>
            <person name="Zaburannyi N."/>
            <person name="Bunk B."/>
            <person name="Overmann J."/>
            <person name="Mueller R."/>
        </authorList>
    </citation>
    <scope>NUCLEOTIDE SEQUENCE [LARGE SCALE GENOMIC DNA]</scope>
    <source>
        <strain evidence="1 2">So ce26</strain>
    </source>
</reference>
<protein>
    <recommendedName>
        <fullName evidence="3">STAS/SEC14 domain-containing protein</fullName>
    </recommendedName>
</protein>
<evidence type="ECO:0000313" key="1">
    <source>
        <dbReference type="EMBL" id="AUX41733.1"/>
    </source>
</evidence>
<dbReference type="RefSeq" id="WP_104980332.1">
    <property type="nucleotide sequence ID" value="NZ_CP012673.1"/>
</dbReference>
<evidence type="ECO:0008006" key="3">
    <source>
        <dbReference type="Google" id="ProtNLM"/>
    </source>
</evidence>
<dbReference type="EMBL" id="CP012673">
    <property type="protein sequence ID" value="AUX41733.1"/>
    <property type="molecule type" value="Genomic_DNA"/>
</dbReference>
<name>A0A2L0ER04_SORCE</name>
<proteinExistence type="predicted"/>
<dbReference type="OrthoDB" id="5520840at2"/>
<evidence type="ECO:0000313" key="2">
    <source>
        <dbReference type="Proteomes" id="UP000238348"/>
    </source>
</evidence>
<dbReference type="AlphaFoldDB" id="A0A2L0ER04"/>
<sequence length="142" mass="15659">MMTEEKRFGRNLSHLARPEPPDVLVLIIVGDVLIEDARVIMDALVAFGQGRPLTFALVDLSRMGTMSLEARKHVAHTQFATRHGGTAVFGAGLVQRMLASLVVRAYNLIHPNGYDIAFFDSEAAARAWIDQQRRKLTGTPCS</sequence>
<gene>
    <name evidence="1" type="ORF">SOCE26_031560</name>
</gene>
<accession>A0A2L0ER04</accession>